<dbReference type="InterPro" id="IPR007627">
    <property type="entry name" value="RNA_pol_sigma70_r2"/>
</dbReference>
<keyword evidence="9" id="KW-1185">Reference proteome</keyword>
<dbReference type="InterPro" id="IPR013324">
    <property type="entry name" value="RNA_pol_sigma_r3/r4-like"/>
</dbReference>
<comment type="caution">
    <text evidence="8">The sequence shown here is derived from an EMBL/GenBank/DDBJ whole genome shotgun (WGS) entry which is preliminary data.</text>
</comment>
<organism evidence="8 9">
    <name type="scientific">Catenulispora yoronensis</name>
    <dbReference type="NCBI Taxonomy" id="450799"/>
    <lineage>
        <taxon>Bacteria</taxon>
        <taxon>Bacillati</taxon>
        <taxon>Actinomycetota</taxon>
        <taxon>Actinomycetes</taxon>
        <taxon>Catenulisporales</taxon>
        <taxon>Catenulisporaceae</taxon>
        <taxon>Catenulispora</taxon>
    </lineage>
</organism>
<dbReference type="Pfam" id="PF04542">
    <property type="entry name" value="Sigma70_r2"/>
    <property type="match status" value="1"/>
</dbReference>
<dbReference type="InterPro" id="IPR014284">
    <property type="entry name" value="RNA_pol_sigma-70_dom"/>
</dbReference>
<dbReference type="Pfam" id="PF08281">
    <property type="entry name" value="Sigma70_r4_2"/>
    <property type="match status" value="1"/>
</dbReference>
<gene>
    <name evidence="8" type="ORF">GCM10009839_56330</name>
</gene>
<dbReference type="NCBIfam" id="TIGR02937">
    <property type="entry name" value="sigma70-ECF"/>
    <property type="match status" value="1"/>
</dbReference>
<evidence type="ECO:0000313" key="8">
    <source>
        <dbReference type="EMBL" id="GAA2045154.1"/>
    </source>
</evidence>
<evidence type="ECO:0000256" key="3">
    <source>
        <dbReference type="ARBA" id="ARBA00023082"/>
    </source>
</evidence>
<evidence type="ECO:0000256" key="5">
    <source>
        <dbReference type="ARBA" id="ARBA00023163"/>
    </source>
</evidence>
<dbReference type="InterPro" id="IPR013325">
    <property type="entry name" value="RNA_pol_sigma_r2"/>
</dbReference>
<feature type="domain" description="RNA polymerase sigma factor 70 region 4 type 2" evidence="7">
    <location>
        <begin position="105"/>
        <end position="153"/>
    </location>
</feature>
<dbReference type="InterPro" id="IPR039425">
    <property type="entry name" value="RNA_pol_sigma-70-like"/>
</dbReference>
<keyword evidence="3" id="KW-0731">Sigma factor</keyword>
<dbReference type="Gene3D" id="1.10.10.10">
    <property type="entry name" value="Winged helix-like DNA-binding domain superfamily/Winged helix DNA-binding domain"/>
    <property type="match status" value="1"/>
</dbReference>
<dbReference type="CDD" id="cd06171">
    <property type="entry name" value="Sigma70_r4"/>
    <property type="match status" value="1"/>
</dbReference>
<dbReference type="InterPro" id="IPR036388">
    <property type="entry name" value="WH-like_DNA-bd_sf"/>
</dbReference>
<evidence type="ECO:0000313" key="9">
    <source>
        <dbReference type="Proteomes" id="UP001500751"/>
    </source>
</evidence>
<evidence type="ECO:0000256" key="2">
    <source>
        <dbReference type="ARBA" id="ARBA00023015"/>
    </source>
</evidence>
<protein>
    <submittedName>
        <fullName evidence="8">SigE family RNA polymerase sigma factor</fullName>
    </submittedName>
</protein>
<evidence type="ECO:0000259" key="6">
    <source>
        <dbReference type="Pfam" id="PF04542"/>
    </source>
</evidence>
<evidence type="ECO:0000256" key="1">
    <source>
        <dbReference type="ARBA" id="ARBA00010641"/>
    </source>
</evidence>
<dbReference type="PANTHER" id="PTHR43133">
    <property type="entry name" value="RNA POLYMERASE ECF-TYPE SIGMA FACTO"/>
    <property type="match status" value="1"/>
</dbReference>
<dbReference type="Gene3D" id="1.10.1740.10">
    <property type="match status" value="1"/>
</dbReference>
<reference evidence="8 9" key="1">
    <citation type="journal article" date="2019" name="Int. J. Syst. Evol. Microbiol.">
        <title>The Global Catalogue of Microorganisms (GCM) 10K type strain sequencing project: providing services to taxonomists for standard genome sequencing and annotation.</title>
        <authorList>
            <consortium name="The Broad Institute Genomics Platform"/>
            <consortium name="The Broad Institute Genome Sequencing Center for Infectious Disease"/>
            <person name="Wu L."/>
            <person name="Ma J."/>
        </authorList>
    </citation>
    <scope>NUCLEOTIDE SEQUENCE [LARGE SCALE GENOMIC DNA]</scope>
    <source>
        <strain evidence="8 9">JCM 16014</strain>
    </source>
</reference>
<evidence type="ECO:0000259" key="7">
    <source>
        <dbReference type="Pfam" id="PF08281"/>
    </source>
</evidence>
<feature type="domain" description="RNA polymerase sigma-70 region 2" evidence="6">
    <location>
        <begin position="12"/>
        <end position="74"/>
    </location>
</feature>
<dbReference type="EMBL" id="BAAAQN010000038">
    <property type="protein sequence ID" value="GAA2045154.1"/>
    <property type="molecule type" value="Genomic_DNA"/>
</dbReference>
<proteinExistence type="inferred from homology"/>
<dbReference type="Proteomes" id="UP001500751">
    <property type="component" value="Unassembled WGS sequence"/>
</dbReference>
<evidence type="ECO:0000256" key="4">
    <source>
        <dbReference type="ARBA" id="ARBA00023125"/>
    </source>
</evidence>
<dbReference type="SUPFAM" id="SSF88946">
    <property type="entry name" value="Sigma2 domain of RNA polymerase sigma factors"/>
    <property type="match status" value="1"/>
</dbReference>
<dbReference type="InterPro" id="IPR013249">
    <property type="entry name" value="RNA_pol_sigma70_r4_t2"/>
</dbReference>
<name>A0ABN2UWL5_9ACTN</name>
<accession>A0ABN2UWL5</accession>
<keyword evidence="5" id="KW-0804">Transcription</keyword>
<keyword evidence="4" id="KW-0238">DNA-binding</keyword>
<comment type="similarity">
    <text evidence="1">Belongs to the sigma-70 factor family. ECF subfamily.</text>
</comment>
<dbReference type="NCBIfam" id="TIGR02983">
    <property type="entry name" value="SigE-fam_strep"/>
    <property type="match status" value="1"/>
</dbReference>
<dbReference type="RefSeq" id="WP_344668682.1">
    <property type="nucleotide sequence ID" value="NZ_BAAAQN010000038.1"/>
</dbReference>
<keyword evidence="2" id="KW-0805">Transcription regulation</keyword>
<dbReference type="SUPFAM" id="SSF88659">
    <property type="entry name" value="Sigma3 and sigma4 domains of RNA polymerase sigma factors"/>
    <property type="match status" value="1"/>
</dbReference>
<sequence length="167" mass="18718">MRHDEEFRSFAESRQAQLLRSAYLLCGDFHTAQDLVQTAFGQLYRGWRHMRRAEFPDAYAKQVLYRCYAADRRRKRVATVALDLVGEAADRSGGDPAAVHGTRAALFEALALLPPKCRAVVVLRFWEDYSVTQTADALGISEGTVKSQTSRALGLLRGHLAEATFDR</sequence>
<dbReference type="InterPro" id="IPR014325">
    <property type="entry name" value="RNA_pol_sigma-E_actinobac"/>
</dbReference>
<dbReference type="PANTHER" id="PTHR43133:SF50">
    <property type="entry name" value="ECF RNA POLYMERASE SIGMA FACTOR SIGM"/>
    <property type="match status" value="1"/>
</dbReference>